<feature type="domain" description="HTH cro/C1-type" evidence="1">
    <location>
        <begin position="8"/>
        <end position="43"/>
    </location>
</feature>
<organism evidence="2 5">
    <name type="scientific">Pandoraea cepalis</name>
    <dbReference type="NCBI Taxonomy" id="2508294"/>
    <lineage>
        <taxon>Bacteria</taxon>
        <taxon>Pseudomonadati</taxon>
        <taxon>Pseudomonadota</taxon>
        <taxon>Betaproteobacteria</taxon>
        <taxon>Burkholderiales</taxon>
        <taxon>Burkholderiaceae</taxon>
        <taxon>Pandoraea</taxon>
    </lineage>
</organism>
<evidence type="ECO:0000313" key="3">
    <source>
        <dbReference type="EMBL" id="MDN4580304.1"/>
    </source>
</evidence>
<reference evidence="2" key="1">
    <citation type="submission" date="2018-04" db="EMBL/GenBank/DDBJ databases">
        <authorList>
            <person name="Jy Z."/>
        </authorList>
    </citation>
    <scope>NUCLEOTIDE SEQUENCE</scope>
    <source>
        <strain evidence="3">AS13</strain>
        <strain evidence="2">LA18</strain>
    </source>
</reference>
<dbReference type="SUPFAM" id="SSF47413">
    <property type="entry name" value="lambda repressor-like DNA-binding domains"/>
    <property type="match status" value="1"/>
</dbReference>
<gene>
    <name evidence="2" type="ORF">DBA34_16245</name>
    <name evidence="3" type="ORF">DBB29_19550</name>
</gene>
<keyword evidence="4" id="KW-1185">Reference proteome</keyword>
<dbReference type="Gene3D" id="1.10.260.40">
    <property type="entry name" value="lambda repressor-like DNA-binding domains"/>
    <property type="match status" value="1"/>
</dbReference>
<dbReference type="Proteomes" id="UP001172788">
    <property type="component" value="Unassembled WGS sequence"/>
</dbReference>
<accession>A0AAW7MPU4</accession>
<dbReference type="EMBL" id="QAID01000043">
    <property type="protein sequence ID" value="MDN4580304.1"/>
    <property type="molecule type" value="Genomic_DNA"/>
</dbReference>
<dbReference type="Proteomes" id="UP001172791">
    <property type="component" value="Unassembled WGS sequence"/>
</dbReference>
<proteinExistence type="predicted"/>
<protein>
    <submittedName>
        <fullName evidence="2">Transcriptional regulator</fullName>
    </submittedName>
</protein>
<evidence type="ECO:0000313" key="5">
    <source>
        <dbReference type="Proteomes" id="UP001172791"/>
    </source>
</evidence>
<dbReference type="PROSITE" id="PS50943">
    <property type="entry name" value="HTH_CROC1"/>
    <property type="match status" value="1"/>
</dbReference>
<sequence>MSRHLLEGGDRTYISAIERGTANPTIETIANICFALGYTLAELFATLDDVSLEPTGERRANAATQPEIRRIRMI</sequence>
<dbReference type="InterPro" id="IPR010982">
    <property type="entry name" value="Lambda_DNA-bd_dom_sf"/>
</dbReference>
<dbReference type="AlphaFoldDB" id="A0AAW7MPU4"/>
<evidence type="ECO:0000313" key="2">
    <source>
        <dbReference type="EMBL" id="MDN4574801.1"/>
    </source>
</evidence>
<name>A0AAW7MPU4_9BURK</name>
<evidence type="ECO:0000259" key="1">
    <source>
        <dbReference type="PROSITE" id="PS50943"/>
    </source>
</evidence>
<dbReference type="CDD" id="cd00093">
    <property type="entry name" value="HTH_XRE"/>
    <property type="match status" value="1"/>
</dbReference>
<evidence type="ECO:0000313" key="4">
    <source>
        <dbReference type="Proteomes" id="UP001172788"/>
    </source>
</evidence>
<dbReference type="Pfam" id="PF01381">
    <property type="entry name" value="HTH_3"/>
    <property type="match status" value="1"/>
</dbReference>
<comment type="caution">
    <text evidence="2">The sequence shown here is derived from an EMBL/GenBank/DDBJ whole genome shotgun (WGS) entry which is preliminary data.</text>
</comment>
<dbReference type="InterPro" id="IPR001387">
    <property type="entry name" value="Cro/C1-type_HTH"/>
</dbReference>
<dbReference type="GO" id="GO:0003677">
    <property type="term" value="F:DNA binding"/>
    <property type="evidence" value="ECO:0007669"/>
    <property type="project" value="InterPro"/>
</dbReference>
<dbReference type="EMBL" id="QAIC01000040">
    <property type="protein sequence ID" value="MDN4574801.1"/>
    <property type="molecule type" value="Genomic_DNA"/>
</dbReference>